<evidence type="ECO:0000313" key="2">
    <source>
        <dbReference type="Proteomes" id="UP000002791"/>
    </source>
</evidence>
<dbReference type="STRING" id="882082.SaccyDRAFT_3569"/>
<dbReference type="Proteomes" id="UP000002791">
    <property type="component" value="Chromosome"/>
</dbReference>
<proteinExistence type="predicted"/>
<gene>
    <name evidence="1" type="ORF">SaccyDRAFT_3569</name>
</gene>
<reference evidence="1 2" key="1">
    <citation type="submission" date="2011-11" db="EMBL/GenBank/DDBJ databases">
        <title>The Noncontiguous Finished sequence of Saccharomonospora cyanea NA-134.</title>
        <authorList>
            <consortium name="US DOE Joint Genome Institute"/>
            <person name="Lucas S."/>
            <person name="Han J."/>
            <person name="Lapidus A."/>
            <person name="Cheng J.-F."/>
            <person name="Goodwin L."/>
            <person name="Pitluck S."/>
            <person name="Peters L."/>
            <person name="Ovchinnikova G."/>
            <person name="Lu M."/>
            <person name="Detter J.C."/>
            <person name="Han C."/>
            <person name="Tapia R."/>
            <person name="Land M."/>
            <person name="Hauser L."/>
            <person name="Kyrpides N."/>
            <person name="Ivanova N."/>
            <person name="Pagani I."/>
            <person name="Brambilla E.-M."/>
            <person name="Klenk H.-P."/>
            <person name="Woyke T."/>
        </authorList>
    </citation>
    <scope>NUCLEOTIDE SEQUENCE [LARGE SCALE GENOMIC DNA]</scope>
    <source>
        <strain evidence="1 2">NA-134</strain>
    </source>
</reference>
<evidence type="ECO:0008006" key="3">
    <source>
        <dbReference type="Google" id="ProtNLM"/>
    </source>
</evidence>
<protein>
    <recommendedName>
        <fullName evidence="3">DUF2000 domain-containing protein</fullName>
    </recommendedName>
</protein>
<accession>H5XDR7</accession>
<dbReference type="RefSeq" id="WP_005458169.1">
    <property type="nucleotide sequence ID" value="NZ_CM001440.1"/>
</dbReference>
<dbReference type="SUPFAM" id="SSF102462">
    <property type="entry name" value="Peptidyl-tRNA hydrolase II"/>
    <property type="match status" value="1"/>
</dbReference>
<sequence length="152" mass="16524">MRRTYKTQAAVPCDGVFVTSTKIAVVLRTDLQTWQRLNVCSFLVSGLAATEPTLVGKPYQDADGTGYLPMLGHPVLVFEAEKEVLTSARTRALERGLRPAVFTSELFATGNDEANRAAVRAVRGNDLDLVGLLVFGPRNSVDKVVRGARLHP</sequence>
<evidence type="ECO:0000313" key="1">
    <source>
        <dbReference type="EMBL" id="EHR62397.1"/>
    </source>
</evidence>
<dbReference type="InterPro" id="IPR018988">
    <property type="entry name" value="DUF2000"/>
</dbReference>
<dbReference type="HOGENOM" id="CLU_1843035_0_0_11"/>
<name>H5XDR7_9PSEU</name>
<dbReference type="AlphaFoldDB" id="H5XDR7"/>
<dbReference type="InterPro" id="IPR023476">
    <property type="entry name" value="Pep_tRNA_hydro_II_dom_sf"/>
</dbReference>
<dbReference type="OrthoDB" id="1684239at2"/>
<organism evidence="1 2">
    <name type="scientific">Saccharomonospora cyanea NA-134</name>
    <dbReference type="NCBI Taxonomy" id="882082"/>
    <lineage>
        <taxon>Bacteria</taxon>
        <taxon>Bacillati</taxon>
        <taxon>Actinomycetota</taxon>
        <taxon>Actinomycetes</taxon>
        <taxon>Pseudonocardiales</taxon>
        <taxon>Pseudonocardiaceae</taxon>
        <taxon>Saccharomonospora</taxon>
    </lineage>
</organism>
<keyword evidence="2" id="KW-1185">Reference proteome</keyword>
<dbReference type="EMBL" id="CM001440">
    <property type="protein sequence ID" value="EHR62397.1"/>
    <property type="molecule type" value="Genomic_DNA"/>
</dbReference>
<dbReference type="Pfam" id="PF09391">
    <property type="entry name" value="DUF2000"/>
    <property type="match status" value="1"/>
</dbReference>
<dbReference type="eggNOG" id="COG4954">
    <property type="taxonomic scope" value="Bacteria"/>
</dbReference>
<dbReference type="Gene3D" id="3.40.1490.10">
    <property type="entry name" value="Bit1"/>
    <property type="match status" value="1"/>
</dbReference>